<evidence type="ECO:0000313" key="1">
    <source>
        <dbReference type="EMBL" id="MCU7553985.1"/>
    </source>
</evidence>
<dbReference type="Gene3D" id="3.90.1720.10">
    <property type="entry name" value="endopeptidase domain like (from Nostoc punctiforme)"/>
    <property type="match status" value="1"/>
</dbReference>
<gene>
    <name evidence="1" type="ORF">OCL06_05175</name>
</gene>
<organism evidence="1 2">
    <name type="scientific">Alteromonas salexigens</name>
    <dbReference type="NCBI Taxonomy" id="2982530"/>
    <lineage>
        <taxon>Bacteria</taxon>
        <taxon>Pseudomonadati</taxon>
        <taxon>Pseudomonadota</taxon>
        <taxon>Gammaproteobacteria</taxon>
        <taxon>Alteromonadales</taxon>
        <taxon>Alteromonadaceae</taxon>
        <taxon>Alteromonas/Salinimonas group</taxon>
        <taxon>Alteromonas</taxon>
    </lineage>
</organism>
<dbReference type="RefSeq" id="WP_262992677.1">
    <property type="nucleotide sequence ID" value="NZ_JAOTJC010000006.1"/>
</dbReference>
<evidence type="ECO:0000313" key="2">
    <source>
        <dbReference type="Proteomes" id="UP001209257"/>
    </source>
</evidence>
<evidence type="ECO:0008006" key="3">
    <source>
        <dbReference type="Google" id="ProtNLM"/>
    </source>
</evidence>
<sequence>MPLPLLWLGAGLAAAYATSQWVREQQKADGHIRHFPGEHAEQVKPVDGALVCCGIYGLFQHTGIWLGGNIIELKGNGLVRGISPERFLHNRSGERIYIACHSNHRPLVDPKAAARALARVYSYSEYDVLNNNCHRFVYEMITGEVKPITRFGELNAAVSRYFSACIHWQPMTACDNSSRLNSASISS</sequence>
<dbReference type="Proteomes" id="UP001209257">
    <property type="component" value="Unassembled WGS sequence"/>
</dbReference>
<name>A0ABT2VL02_9ALTE</name>
<keyword evidence="2" id="KW-1185">Reference proteome</keyword>
<dbReference type="EMBL" id="JAOTJC010000006">
    <property type="protein sequence ID" value="MCU7553985.1"/>
    <property type="molecule type" value="Genomic_DNA"/>
</dbReference>
<proteinExistence type="predicted"/>
<comment type="caution">
    <text evidence="1">The sequence shown here is derived from an EMBL/GenBank/DDBJ whole genome shotgun (WGS) entry which is preliminary data.</text>
</comment>
<reference evidence="2" key="1">
    <citation type="submission" date="2023-07" db="EMBL/GenBank/DDBJ databases">
        <title>Study on multiphase classification of strain Alteromonas salexigens isolated from the Yellow Sea.</title>
        <authorList>
            <person name="Sun L."/>
        </authorList>
    </citation>
    <scope>NUCLEOTIDE SEQUENCE [LARGE SCALE GENOMIC DNA]</scope>
    <source>
        <strain evidence="2">ASW11-19</strain>
    </source>
</reference>
<accession>A0ABT2VL02</accession>
<protein>
    <recommendedName>
        <fullName evidence="3">LRAT domain-containing protein</fullName>
    </recommendedName>
</protein>